<keyword evidence="2" id="KW-1185">Reference proteome</keyword>
<accession>A0A2A2LYH0</accession>
<comment type="caution">
    <text evidence="1">The sequence shown here is derived from an EMBL/GenBank/DDBJ whole genome shotgun (WGS) entry which is preliminary data.</text>
</comment>
<dbReference type="Proteomes" id="UP000218231">
    <property type="component" value="Unassembled WGS sequence"/>
</dbReference>
<gene>
    <name evidence="1" type="ORF">WR25_16837</name>
</gene>
<reference evidence="1 2" key="1">
    <citation type="journal article" date="2017" name="Curr. Biol.">
        <title>Genome architecture and evolution of a unichromosomal asexual nematode.</title>
        <authorList>
            <person name="Fradin H."/>
            <person name="Zegar C."/>
            <person name="Gutwein M."/>
            <person name="Lucas J."/>
            <person name="Kovtun M."/>
            <person name="Corcoran D."/>
            <person name="Baugh L.R."/>
            <person name="Kiontke K."/>
            <person name="Gunsalus K."/>
            <person name="Fitch D.H."/>
            <person name="Piano F."/>
        </authorList>
    </citation>
    <scope>NUCLEOTIDE SEQUENCE [LARGE SCALE GENOMIC DNA]</scope>
    <source>
        <strain evidence="1">PF1309</strain>
    </source>
</reference>
<proteinExistence type="predicted"/>
<organism evidence="1 2">
    <name type="scientific">Diploscapter pachys</name>
    <dbReference type="NCBI Taxonomy" id="2018661"/>
    <lineage>
        <taxon>Eukaryota</taxon>
        <taxon>Metazoa</taxon>
        <taxon>Ecdysozoa</taxon>
        <taxon>Nematoda</taxon>
        <taxon>Chromadorea</taxon>
        <taxon>Rhabditida</taxon>
        <taxon>Rhabditina</taxon>
        <taxon>Rhabditomorpha</taxon>
        <taxon>Rhabditoidea</taxon>
        <taxon>Rhabditidae</taxon>
        <taxon>Diploscapter</taxon>
    </lineage>
</organism>
<name>A0A2A2LYH0_9BILA</name>
<evidence type="ECO:0000313" key="1">
    <source>
        <dbReference type="EMBL" id="PAV91284.1"/>
    </source>
</evidence>
<dbReference type="EMBL" id="LIAE01006327">
    <property type="protein sequence ID" value="PAV91284.1"/>
    <property type="molecule type" value="Genomic_DNA"/>
</dbReference>
<protein>
    <submittedName>
        <fullName evidence="1">Uncharacterized protein</fullName>
    </submittedName>
</protein>
<dbReference type="AlphaFoldDB" id="A0A2A2LYH0"/>
<evidence type="ECO:0000313" key="2">
    <source>
        <dbReference type="Proteomes" id="UP000218231"/>
    </source>
</evidence>
<sequence>MFGGIGSLLNVHVKSHAIAILFVFLFVNLEIAQCFPGSSFRLQQAIENMRDRRQERALNEIIETYFNRPDFNDYRDKEPQLVLLDDDIPDKSSLDLVTQKPA</sequence>